<keyword evidence="2" id="KW-1185">Reference proteome</keyword>
<feature type="non-terminal residue" evidence="1">
    <location>
        <position position="1"/>
    </location>
</feature>
<comment type="caution">
    <text evidence="1">The sequence shown here is derived from an EMBL/GenBank/DDBJ whole genome shotgun (WGS) entry which is preliminary data.</text>
</comment>
<reference evidence="1 2" key="1">
    <citation type="submission" date="2018-04" db="EMBL/GenBank/DDBJ databases">
        <title>Genomic Encyclopedia of Archaeal and Bacterial Type Strains, Phase II (KMG-II): from individual species to whole genera.</title>
        <authorList>
            <person name="Goeker M."/>
        </authorList>
    </citation>
    <scope>NUCLEOTIDE SEQUENCE [LARGE SCALE GENOMIC DNA]</scope>
    <source>
        <strain evidence="1 2">DSM 25521</strain>
    </source>
</reference>
<dbReference type="Proteomes" id="UP000241808">
    <property type="component" value="Unassembled WGS sequence"/>
</dbReference>
<dbReference type="RefSeq" id="WP_170118364.1">
    <property type="nucleotide sequence ID" value="NZ_PZZL01000029.1"/>
</dbReference>
<sequence>RLAREGALVVWHPSDRAMLARLRELVPDLEAEGYAYAPPAIAGGAPTRLAYAVLSPIEGTNPEGPD</sequence>
<protein>
    <submittedName>
        <fullName evidence="1">Uncharacterized protein</fullName>
    </submittedName>
</protein>
<accession>A0A2T4YS37</accession>
<organism evidence="1 2">
    <name type="scientific">Phreatobacter oligotrophus</name>
    <dbReference type="NCBI Taxonomy" id="1122261"/>
    <lineage>
        <taxon>Bacteria</taxon>
        <taxon>Pseudomonadati</taxon>
        <taxon>Pseudomonadota</taxon>
        <taxon>Alphaproteobacteria</taxon>
        <taxon>Hyphomicrobiales</taxon>
        <taxon>Phreatobacteraceae</taxon>
        <taxon>Phreatobacter</taxon>
    </lineage>
</organism>
<gene>
    <name evidence="1" type="ORF">C8P69_1291</name>
</gene>
<evidence type="ECO:0000313" key="2">
    <source>
        <dbReference type="Proteomes" id="UP000241808"/>
    </source>
</evidence>
<proteinExistence type="predicted"/>
<dbReference type="AlphaFoldDB" id="A0A2T4YS37"/>
<dbReference type="EMBL" id="PZZL01000029">
    <property type="protein sequence ID" value="PTM46620.1"/>
    <property type="molecule type" value="Genomic_DNA"/>
</dbReference>
<name>A0A2T4YS37_9HYPH</name>
<evidence type="ECO:0000313" key="1">
    <source>
        <dbReference type="EMBL" id="PTM46620.1"/>
    </source>
</evidence>